<proteinExistence type="inferred from homology"/>
<dbReference type="GO" id="GO:0032794">
    <property type="term" value="F:GTPase activating protein binding"/>
    <property type="evidence" value="ECO:0007669"/>
    <property type="project" value="TreeGrafter"/>
</dbReference>
<dbReference type="GO" id="GO:0043124">
    <property type="term" value="P:negative regulation of canonical NF-kappaB signal transduction"/>
    <property type="evidence" value="ECO:0007669"/>
    <property type="project" value="InterPro"/>
</dbReference>
<dbReference type="InterPro" id="IPR001806">
    <property type="entry name" value="Small_GTPase"/>
</dbReference>
<comment type="similarity">
    <text evidence="1">Belongs to the small GTPase superfamily. Ras family. KappaB-Ras subfamily.</text>
</comment>
<dbReference type="PANTHER" id="PTHR46152:SF3">
    <property type="entry name" value="NF-KAPPA-B INHIBITOR-INTERACTING RAS-LIKE PROTEIN"/>
    <property type="match status" value="1"/>
</dbReference>
<sequence>MSQTKELDKWMNGLDGSFLYNYETASNRHTRSDRALSVGSKHRSLQPVMSELASRMPLFQGGKRISYPYGWISATTTNTANIATITTTTTANTATTAANTASIQHDFIIDESSQKTAEDRCLSTAKLGHAEQISYQTAHPVAMKHRESQALERKPSVSAQVLSALIGNSGSSAYSRTMGKVMRVLVAGSKKVGKTACLEQLACLSDITDQPYIPTIEDTYQVQMDYGDRPKEIMVFHDTAGISESGPIELKRSYVQVADAFLLVYSVVDHETFNRMDMLKKTIDKQFGKDKKEVPIVVLGNMIDLPGRKVDSEFARSWATKEKVKLYEVTAKNRNTLVDLVMYLGSRHFHSQRESKFSLSKKLKAEKSNAAIMMDL</sequence>
<keyword evidence="2" id="KW-0547">Nucleotide-binding</keyword>
<dbReference type="EMBL" id="UPTC01000373">
    <property type="protein sequence ID" value="VBB28271.1"/>
    <property type="molecule type" value="Genomic_DNA"/>
</dbReference>
<organism evidence="4 5">
    <name type="scientific">Acanthocheilonema viteae</name>
    <name type="common">Filarial nematode worm</name>
    <name type="synonym">Dipetalonema viteae</name>
    <dbReference type="NCBI Taxonomy" id="6277"/>
    <lineage>
        <taxon>Eukaryota</taxon>
        <taxon>Metazoa</taxon>
        <taxon>Ecdysozoa</taxon>
        <taxon>Nematoda</taxon>
        <taxon>Chromadorea</taxon>
        <taxon>Rhabditida</taxon>
        <taxon>Spirurina</taxon>
        <taxon>Spiruromorpha</taxon>
        <taxon>Filarioidea</taxon>
        <taxon>Onchocercidae</taxon>
        <taxon>Acanthocheilonema</taxon>
    </lineage>
</organism>
<name>A0A498S9K5_ACAVI</name>
<dbReference type="STRING" id="6277.A0A498S9K5"/>
<dbReference type="NCBIfam" id="TIGR00231">
    <property type="entry name" value="small_GTP"/>
    <property type="match status" value="1"/>
</dbReference>
<dbReference type="Pfam" id="PF00071">
    <property type="entry name" value="Ras"/>
    <property type="match status" value="1"/>
</dbReference>
<keyword evidence="5" id="KW-1185">Reference proteome</keyword>
<evidence type="ECO:0000256" key="2">
    <source>
        <dbReference type="ARBA" id="ARBA00022741"/>
    </source>
</evidence>
<dbReference type="PANTHER" id="PTHR46152">
    <property type="entry name" value="NF-KAPPA-B INHIBITOR-INTERACTING RAS-LIKE PROTEIN"/>
    <property type="match status" value="1"/>
</dbReference>
<dbReference type="SMART" id="SM00175">
    <property type="entry name" value="RAB"/>
    <property type="match status" value="1"/>
</dbReference>
<gene>
    <name evidence="4" type="ORF">NAV_LOCUS3101</name>
</gene>
<dbReference type="PROSITE" id="PS51421">
    <property type="entry name" value="RAS"/>
    <property type="match status" value="1"/>
</dbReference>
<dbReference type="InterPro" id="IPR027417">
    <property type="entry name" value="P-loop_NTPase"/>
</dbReference>
<dbReference type="InterPro" id="IPR005225">
    <property type="entry name" value="Small_GTP-bd"/>
</dbReference>
<dbReference type="PROSITE" id="PS51419">
    <property type="entry name" value="RAB"/>
    <property type="match status" value="1"/>
</dbReference>
<dbReference type="InterPro" id="IPR042227">
    <property type="entry name" value="KBRS"/>
</dbReference>
<reference evidence="4 5" key="1">
    <citation type="submission" date="2018-08" db="EMBL/GenBank/DDBJ databases">
        <authorList>
            <person name="Laetsch R D."/>
            <person name="Stevens L."/>
            <person name="Kumar S."/>
            <person name="Blaxter L. M."/>
        </authorList>
    </citation>
    <scope>NUCLEOTIDE SEQUENCE [LARGE SCALE GENOMIC DNA]</scope>
</reference>
<evidence type="ECO:0000313" key="5">
    <source>
        <dbReference type="Proteomes" id="UP000276991"/>
    </source>
</evidence>
<dbReference type="Proteomes" id="UP000276991">
    <property type="component" value="Unassembled WGS sequence"/>
</dbReference>
<dbReference type="PRINTS" id="PR00449">
    <property type="entry name" value="RASTRNSFRMNG"/>
</dbReference>
<evidence type="ECO:0000313" key="4">
    <source>
        <dbReference type="EMBL" id="VBB28271.1"/>
    </source>
</evidence>
<dbReference type="GO" id="GO:0005525">
    <property type="term" value="F:GTP binding"/>
    <property type="evidence" value="ECO:0007669"/>
    <property type="project" value="UniProtKB-KW"/>
</dbReference>
<accession>A0A498S9K5</accession>
<keyword evidence="3" id="KW-0342">GTP-binding</keyword>
<dbReference type="AlphaFoldDB" id="A0A498S9K5"/>
<dbReference type="SMART" id="SM00173">
    <property type="entry name" value="RAS"/>
    <property type="match status" value="1"/>
</dbReference>
<dbReference type="GO" id="GO:0032484">
    <property type="term" value="P:Ral protein signal transduction"/>
    <property type="evidence" value="ECO:0007669"/>
    <property type="project" value="TreeGrafter"/>
</dbReference>
<dbReference type="SUPFAM" id="SSF52540">
    <property type="entry name" value="P-loop containing nucleoside triphosphate hydrolases"/>
    <property type="match status" value="1"/>
</dbReference>
<dbReference type="OrthoDB" id="10002389at2759"/>
<dbReference type="GO" id="GO:0003924">
    <property type="term" value="F:GTPase activity"/>
    <property type="evidence" value="ECO:0007669"/>
    <property type="project" value="InterPro"/>
</dbReference>
<dbReference type="Gene3D" id="3.40.50.300">
    <property type="entry name" value="P-loop containing nucleotide triphosphate hydrolases"/>
    <property type="match status" value="1"/>
</dbReference>
<evidence type="ECO:0000256" key="1">
    <source>
        <dbReference type="ARBA" id="ARBA00008094"/>
    </source>
</evidence>
<protein>
    <submittedName>
        <fullName evidence="4">Uncharacterized protein</fullName>
    </submittedName>
</protein>
<evidence type="ECO:0000256" key="3">
    <source>
        <dbReference type="ARBA" id="ARBA00023134"/>
    </source>
</evidence>